<keyword evidence="2" id="KW-1185">Reference proteome</keyword>
<sequence length="50" mass="5666">MLEQLLSRENLLEALKLVEARQVPLRTWTSGFEEGYACAFGNNGRSLKPK</sequence>
<dbReference type="Proteomes" id="UP001596108">
    <property type="component" value="Unassembled WGS sequence"/>
</dbReference>
<reference evidence="2" key="1">
    <citation type="journal article" date="2019" name="Int. J. Syst. Evol. Microbiol.">
        <title>The Global Catalogue of Microorganisms (GCM) 10K type strain sequencing project: providing services to taxonomists for standard genome sequencing and annotation.</title>
        <authorList>
            <consortium name="The Broad Institute Genomics Platform"/>
            <consortium name="The Broad Institute Genome Sequencing Center for Infectious Disease"/>
            <person name="Wu L."/>
            <person name="Ma J."/>
        </authorList>
    </citation>
    <scope>NUCLEOTIDE SEQUENCE [LARGE SCALE GENOMIC DNA]</scope>
    <source>
        <strain evidence="2">CGMCC 1.18578</strain>
    </source>
</reference>
<accession>A0ABW0QUY0</accession>
<name>A0ABW0QUY0_9BACL</name>
<gene>
    <name evidence="1" type="ORF">ACFPQ4_04760</name>
</gene>
<evidence type="ECO:0000313" key="2">
    <source>
        <dbReference type="Proteomes" id="UP001596108"/>
    </source>
</evidence>
<dbReference type="RefSeq" id="WP_378110669.1">
    <property type="nucleotide sequence ID" value="NZ_JBHSNC010000012.1"/>
</dbReference>
<evidence type="ECO:0000313" key="1">
    <source>
        <dbReference type="EMBL" id="MFC5528766.1"/>
    </source>
</evidence>
<dbReference type="EMBL" id="JBHSNC010000012">
    <property type="protein sequence ID" value="MFC5528766.1"/>
    <property type="molecule type" value="Genomic_DNA"/>
</dbReference>
<comment type="caution">
    <text evidence="1">The sequence shown here is derived from an EMBL/GenBank/DDBJ whole genome shotgun (WGS) entry which is preliminary data.</text>
</comment>
<proteinExistence type="predicted"/>
<protein>
    <submittedName>
        <fullName evidence="1">Uncharacterized protein</fullName>
    </submittedName>
</protein>
<organism evidence="1 2">
    <name type="scientific">Cohnella yongneupensis</name>
    <dbReference type="NCBI Taxonomy" id="425006"/>
    <lineage>
        <taxon>Bacteria</taxon>
        <taxon>Bacillati</taxon>
        <taxon>Bacillota</taxon>
        <taxon>Bacilli</taxon>
        <taxon>Bacillales</taxon>
        <taxon>Paenibacillaceae</taxon>
        <taxon>Cohnella</taxon>
    </lineage>
</organism>